<protein>
    <submittedName>
        <fullName evidence="3">Uncharacterized protein</fullName>
    </submittedName>
</protein>
<reference evidence="3" key="1">
    <citation type="submission" date="2019-12" db="UniProtKB">
        <authorList>
            <consortium name="WormBaseParasite"/>
        </authorList>
    </citation>
    <scope>IDENTIFICATION</scope>
</reference>
<dbReference type="Proteomes" id="UP000046395">
    <property type="component" value="Unassembled WGS sequence"/>
</dbReference>
<accession>A0A5S6Q733</accession>
<sequence length="160" mass="18062">MTTTLASMFESFLAQLRTDLRELKVFDRQQSGPQDSSNNDAVPAHTEVGQTADLDMVKPEPILRVHEKEDRVASDKNIPFSHGQNTSFTRADEWIDSVTTPSEHHNKQTGHCQPAMLHQLPPTITIEPFDGDPRKWDQFIGSFKALVHDVVPPTLKESLY</sequence>
<feature type="compositionally biased region" description="Polar residues" evidence="1">
    <location>
        <begin position="28"/>
        <end position="40"/>
    </location>
</feature>
<evidence type="ECO:0000313" key="3">
    <source>
        <dbReference type="WBParaSite" id="TMUE_1000002993.1"/>
    </source>
</evidence>
<evidence type="ECO:0000313" key="2">
    <source>
        <dbReference type="Proteomes" id="UP000046395"/>
    </source>
</evidence>
<dbReference type="AlphaFoldDB" id="A0A5S6Q733"/>
<proteinExistence type="predicted"/>
<organism evidence="2 3">
    <name type="scientific">Trichuris muris</name>
    <name type="common">Mouse whipworm</name>
    <dbReference type="NCBI Taxonomy" id="70415"/>
    <lineage>
        <taxon>Eukaryota</taxon>
        <taxon>Metazoa</taxon>
        <taxon>Ecdysozoa</taxon>
        <taxon>Nematoda</taxon>
        <taxon>Enoplea</taxon>
        <taxon>Dorylaimia</taxon>
        <taxon>Trichinellida</taxon>
        <taxon>Trichuridae</taxon>
        <taxon>Trichuris</taxon>
    </lineage>
</organism>
<feature type="region of interest" description="Disordered" evidence="1">
    <location>
        <begin position="28"/>
        <end position="59"/>
    </location>
</feature>
<name>A0A5S6Q733_TRIMR</name>
<keyword evidence="2" id="KW-1185">Reference proteome</keyword>
<dbReference type="WBParaSite" id="TMUE_1000002993.1">
    <property type="protein sequence ID" value="TMUE_1000002993.1"/>
    <property type="gene ID" value="WBGene00298565"/>
</dbReference>
<evidence type="ECO:0000256" key="1">
    <source>
        <dbReference type="SAM" id="MobiDB-lite"/>
    </source>
</evidence>